<dbReference type="PANTHER" id="PTHR10846:SF8">
    <property type="entry name" value="INNER MEMBRANE PROTEIN YRBG"/>
    <property type="match status" value="1"/>
</dbReference>
<comment type="caution">
    <text evidence="7">The sequence shown here is derived from an EMBL/GenBank/DDBJ whole genome shotgun (WGS) entry which is preliminary data.</text>
</comment>
<feature type="transmembrane region" description="Helical" evidence="5">
    <location>
        <begin position="171"/>
        <end position="189"/>
    </location>
</feature>
<evidence type="ECO:0000313" key="7">
    <source>
        <dbReference type="EMBL" id="OGC55738.1"/>
    </source>
</evidence>
<dbReference type="InterPro" id="IPR004481">
    <property type="entry name" value="K/Na/Ca-exchanger"/>
</dbReference>
<feature type="transmembrane region" description="Helical" evidence="5">
    <location>
        <begin position="134"/>
        <end position="150"/>
    </location>
</feature>
<dbReference type="Proteomes" id="UP000176504">
    <property type="component" value="Unassembled WGS sequence"/>
</dbReference>
<dbReference type="GO" id="GO:0008273">
    <property type="term" value="F:calcium, potassium:sodium antiporter activity"/>
    <property type="evidence" value="ECO:0007669"/>
    <property type="project" value="TreeGrafter"/>
</dbReference>
<keyword evidence="2 5" id="KW-0812">Transmembrane</keyword>
<evidence type="ECO:0000256" key="3">
    <source>
        <dbReference type="ARBA" id="ARBA00022989"/>
    </source>
</evidence>
<accession>A0A1F4VFN5</accession>
<evidence type="ECO:0000259" key="6">
    <source>
        <dbReference type="Pfam" id="PF01699"/>
    </source>
</evidence>
<name>A0A1F4VFN5_UNCKA</name>
<evidence type="ECO:0000313" key="8">
    <source>
        <dbReference type="Proteomes" id="UP000176504"/>
    </source>
</evidence>
<feature type="domain" description="Sodium/calcium exchanger membrane region" evidence="6">
    <location>
        <begin position="171"/>
        <end position="308"/>
    </location>
</feature>
<dbReference type="PANTHER" id="PTHR10846">
    <property type="entry name" value="SODIUM/POTASSIUM/CALCIUM EXCHANGER"/>
    <property type="match status" value="1"/>
</dbReference>
<proteinExistence type="predicted"/>
<feature type="transmembrane region" description="Helical" evidence="5">
    <location>
        <begin position="264"/>
        <end position="284"/>
    </location>
</feature>
<dbReference type="GO" id="GO:0005886">
    <property type="term" value="C:plasma membrane"/>
    <property type="evidence" value="ECO:0007669"/>
    <property type="project" value="TreeGrafter"/>
</dbReference>
<feature type="domain" description="Sodium/calcium exchanger membrane region" evidence="6">
    <location>
        <begin position="10"/>
        <end position="149"/>
    </location>
</feature>
<gene>
    <name evidence="7" type="ORF">A3A78_01725</name>
</gene>
<keyword evidence="4 5" id="KW-0472">Membrane</keyword>
<evidence type="ECO:0000256" key="5">
    <source>
        <dbReference type="SAM" id="Phobius"/>
    </source>
</evidence>
<dbReference type="AlphaFoldDB" id="A0A1F4VFN5"/>
<comment type="subcellular location">
    <subcellularLocation>
        <location evidence="1">Membrane</location>
        <topology evidence="1">Multi-pass membrane protein</topology>
    </subcellularLocation>
</comment>
<dbReference type="InterPro" id="IPR004837">
    <property type="entry name" value="NaCa_Exmemb"/>
</dbReference>
<feature type="transmembrane region" description="Helical" evidence="5">
    <location>
        <begin position="44"/>
        <end position="66"/>
    </location>
</feature>
<feature type="transmembrane region" description="Helical" evidence="5">
    <location>
        <begin position="235"/>
        <end position="258"/>
    </location>
</feature>
<reference evidence="7 8" key="1">
    <citation type="journal article" date="2016" name="Nat. Commun.">
        <title>Thousands of microbial genomes shed light on interconnected biogeochemical processes in an aquifer system.</title>
        <authorList>
            <person name="Anantharaman K."/>
            <person name="Brown C.T."/>
            <person name="Hug L.A."/>
            <person name="Sharon I."/>
            <person name="Castelle C.J."/>
            <person name="Probst A.J."/>
            <person name="Thomas B.C."/>
            <person name="Singh A."/>
            <person name="Wilkins M.J."/>
            <person name="Karaoz U."/>
            <person name="Brodie E.L."/>
            <person name="Williams K.H."/>
            <person name="Hubbard S.S."/>
            <person name="Banfield J.F."/>
        </authorList>
    </citation>
    <scope>NUCLEOTIDE SEQUENCE [LARGE SCALE GENOMIC DNA]</scope>
</reference>
<evidence type="ECO:0000256" key="4">
    <source>
        <dbReference type="ARBA" id="ARBA00023136"/>
    </source>
</evidence>
<sequence length="316" mass="33548">MSSAILLYSLGITASCFLLVKSAEWMISSSSKLARHFHISEYTISFLIVSVATSLPELTVGVVSALDKNPALSFGNVLGSNIADLTIILAIPILLGGALSTKEVLKNKDLIFTVFFSILPLVLIYDGFISRVDSLVLLSGYVLYIFLVLRRSSTFESILEAFTRVNPYKELLVFIVSSLLLLLSGDLLVKSAEGISASMGVPLILIGLTVTALGTSLPELAFGLKAIKTNHKGEVVGNIIGSVVANSTLVLGVTGLIAPIPKNGAIGGSSIIFLLVVLLLFFISSVTGRKISKWEAGSLIVIYALFILTEKLLSGV</sequence>
<evidence type="ECO:0000256" key="2">
    <source>
        <dbReference type="ARBA" id="ARBA00022692"/>
    </source>
</evidence>
<protein>
    <recommendedName>
        <fullName evidence="6">Sodium/calcium exchanger membrane region domain-containing protein</fullName>
    </recommendedName>
</protein>
<dbReference type="EMBL" id="MEVI01000001">
    <property type="protein sequence ID" value="OGC55738.1"/>
    <property type="molecule type" value="Genomic_DNA"/>
</dbReference>
<dbReference type="GO" id="GO:0005262">
    <property type="term" value="F:calcium channel activity"/>
    <property type="evidence" value="ECO:0007669"/>
    <property type="project" value="TreeGrafter"/>
</dbReference>
<dbReference type="Gene3D" id="1.20.1420.30">
    <property type="entry name" value="NCX, central ion-binding region"/>
    <property type="match status" value="1"/>
</dbReference>
<dbReference type="Pfam" id="PF01699">
    <property type="entry name" value="Na_Ca_ex"/>
    <property type="match status" value="2"/>
</dbReference>
<feature type="transmembrane region" description="Helical" evidence="5">
    <location>
        <begin position="78"/>
        <end position="98"/>
    </location>
</feature>
<keyword evidence="3 5" id="KW-1133">Transmembrane helix</keyword>
<dbReference type="InterPro" id="IPR044880">
    <property type="entry name" value="NCX_ion-bd_dom_sf"/>
</dbReference>
<dbReference type="GO" id="GO:0006874">
    <property type="term" value="P:intracellular calcium ion homeostasis"/>
    <property type="evidence" value="ECO:0007669"/>
    <property type="project" value="TreeGrafter"/>
</dbReference>
<organism evidence="7 8">
    <name type="scientific">candidate division WWE3 bacterium RIFCSPLOWO2_01_FULL_41_18</name>
    <dbReference type="NCBI Taxonomy" id="1802625"/>
    <lineage>
        <taxon>Bacteria</taxon>
        <taxon>Katanobacteria</taxon>
    </lineage>
</organism>
<evidence type="ECO:0000256" key="1">
    <source>
        <dbReference type="ARBA" id="ARBA00004141"/>
    </source>
</evidence>
<feature type="transmembrane region" description="Helical" evidence="5">
    <location>
        <begin position="6"/>
        <end position="23"/>
    </location>
</feature>